<dbReference type="SUPFAM" id="SSF57546">
    <property type="entry name" value="Crisp domain-like"/>
    <property type="match status" value="1"/>
</dbReference>
<dbReference type="CDD" id="cd05383">
    <property type="entry name" value="CAP_CRISP"/>
    <property type="match status" value="1"/>
</dbReference>
<dbReference type="GO" id="GO:0005246">
    <property type="term" value="F:calcium channel regulator activity"/>
    <property type="evidence" value="ECO:0007669"/>
    <property type="project" value="Ensembl"/>
</dbReference>
<reference evidence="5" key="1">
    <citation type="submission" date="2025-08" db="UniProtKB">
        <authorList>
            <consortium name="Ensembl"/>
        </authorList>
    </citation>
    <scope>IDENTIFICATION</scope>
</reference>
<dbReference type="Ensembl" id="ENSSVLT00005014657.1">
    <property type="protein sequence ID" value="ENSSVLP00005013239.1"/>
    <property type="gene ID" value="ENSSVLG00005010451.1"/>
</dbReference>
<gene>
    <name evidence="5" type="primary">CRISP1</name>
</gene>
<evidence type="ECO:0000313" key="6">
    <source>
        <dbReference type="Proteomes" id="UP000694564"/>
    </source>
</evidence>
<dbReference type="InterPro" id="IPR018244">
    <property type="entry name" value="Allrgn_V5/Tpx1_CS"/>
</dbReference>
<dbReference type="InterPro" id="IPR001283">
    <property type="entry name" value="CRISP-related"/>
</dbReference>
<dbReference type="PRINTS" id="PR00837">
    <property type="entry name" value="V5TPXLIKE"/>
</dbReference>
<dbReference type="GO" id="GO:0060046">
    <property type="term" value="P:regulation of acrosome reaction"/>
    <property type="evidence" value="ECO:0007669"/>
    <property type="project" value="Ensembl"/>
</dbReference>
<dbReference type="SMART" id="SM00198">
    <property type="entry name" value="SCP"/>
    <property type="match status" value="1"/>
</dbReference>
<dbReference type="Gene3D" id="1.10.10.740">
    <property type="entry name" value="Crisp domain"/>
    <property type="match status" value="1"/>
</dbReference>
<dbReference type="InterPro" id="IPR042076">
    <property type="entry name" value="Crisp-like_dom"/>
</dbReference>
<dbReference type="GO" id="GO:0005576">
    <property type="term" value="C:extracellular region"/>
    <property type="evidence" value="ECO:0007669"/>
    <property type="project" value="InterPro"/>
</dbReference>
<dbReference type="InterPro" id="IPR035940">
    <property type="entry name" value="CAP_sf"/>
</dbReference>
<dbReference type="PROSITE" id="PS01009">
    <property type="entry name" value="CRISP_1"/>
    <property type="match status" value="1"/>
</dbReference>
<dbReference type="PANTHER" id="PTHR10334">
    <property type="entry name" value="CYSTEINE-RICH SECRETORY PROTEIN-RELATED"/>
    <property type="match status" value="1"/>
</dbReference>
<dbReference type="InterPro" id="IPR034117">
    <property type="entry name" value="SCP_CRISP"/>
</dbReference>
<feature type="disulfide bond" evidence="3">
    <location>
        <begin position="221"/>
        <end position="239"/>
    </location>
</feature>
<protein>
    <submittedName>
        <fullName evidence="5">Cysteine rich secretory protein 1</fullName>
    </submittedName>
</protein>
<dbReference type="InterPro" id="IPR014044">
    <property type="entry name" value="CAP_dom"/>
</dbReference>
<dbReference type="Gene3D" id="3.40.33.10">
    <property type="entry name" value="CAP"/>
    <property type="match status" value="1"/>
</dbReference>
<keyword evidence="6" id="KW-1185">Reference proteome</keyword>
<dbReference type="SUPFAM" id="SSF55797">
    <property type="entry name" value="PR-1-like"/>
    <property type="match status" value="1"/>
</dbReference>
<feature type="domain" description="ShKT" evidence="4">
    <location>
        <begin position="212"/>
        <end position="245"/>
    </location>
</feature>
<dbReference type="InterPro" id="IPR003582">
    <property type="entry name" value="ShKT_dom"/>
</dbReference>
<dbReference type="OrthoDB" id="737510at2759"/>
<accession>A0A8D2B9Q8</accession>
<name>A0A8D2B9Q8_SCIVU</name>
<evidence type="ECO:0000259" key="4">
    <source>
        <dbReference type="PROSITE" id="PS51670"/>
    </source>
</evidence>
<comment type="caution">
    <text evidence="3">Lacks conserved residue(s) required for the propagation of feature annotation.</text>
</comment>
<dbReference type="InterPro" id="IPR013871">
    <property type="entry name" value="Cysteine_rich_secretory"/>
</dbReference>
<dbReference type="Pfam" id="PF08562">
    <property type="entry name" value="Crisp"/>
    <property type="match status" value="1"/>
</dbReference>
<dbReference type="GO" id="GO:0007339">
    <property type="term" value="P:binding of sperm to zona pellucida"/>
    <property type="evidence" value="ECO:0007669"/>
    <property type="project" value="Ensembl"/>
</dbReference>
<organism evidence="5 6">
    <name type="scientific">Sciurus vulgaris</name>
    <name type="common">Eurasian red squirrel</name>
    <dbReference type="NCBI Taxonomy" id="55149"/>
    <lineage>
        <taxon>Eukaryota</taxon>
        <taxon>Metazoa</taxon>
        <taxon>Chordata</taxon>
        <taxon>Craniata</taxon>
        <taxon>Vertebrata</taxon>
        <taxon>Euteleostomi</taxon>
        <taxon>Mammalia</taxon>
        <taxon>Eutheria</taxon>
        <taxon>Euarchontoglires</taxon>
        <taxon>Glires</taxon>
        <taxon>Rodentia</taxon>
        <taxon>Sciuromorpha</taxon>
        <taxon>Sciuridae</taxon>
        <taxon>Sciurinae</taxon>
        <taxon>Sciurini</taxon>
        <taxon>Sciurus</taxon>
    </lineage>
</organism>
<evidence type="ECO:0000313" key="5">
    <source>
        <dbReference type="Ensembl" id="ENSSVLP00005013239.1"/>
    </source>
</evidence>
<keyword evidence="2 3" id="KW-1015">Disulfide bond</keyword>
<dbReference type="GeneTree" id="ENSGT00940000162362"/>
<sequence length="250" mass="28631">IAMKYFLILAVAAAGFLPVLEVRTKLFKTQYTKLNTKSTAVQEEIVNTHNALRRRVVPPARNMLKMSWSEEAAGNAKILSKFCDLTDSNPLERRIKNTFCGENVYLGFKPVSWSHVIEIWYNESKNFVYGEWTSTDEDIRTDHYTQIIWASSYLIGCAVSLCHKQSVPQYLYICHYCHEGNNPDTINVPYKKGTPCEDCPNNCEDRLCTNPCLYYDEHNNCEAKAKVLGCKHLSVKEFCKATCLCKTEIK</sequence>
<feature type="disulfide bond" evidence="3">
    <location>
        <begin position="230"/>
        <end position="243"/>
    </location>
</feature>
<dbReference type="PROSITE" id="PS01010">
    <property type="entry name" value="CRISP_2"/>
    <property type="match status" value="1"/>
</dbReference>
<dbReference type="AlphaFoldDB" id="A0A8D2B9Q8"/>
<evidence type="ECO:0000256" key="3">
    <source>
        <dbReference type="PROSITE-ProRule" id="PRU01005"/>
    </source>
</evidence>
<dbReference type="Pfam" id="PF00188">
    <property type="entry name" value="CAP"/>
    <property type="match status" value="1"/>
</dbReference>
<dbReference type="PROSITE" id="PS51670">
    <property type="entry name" value="SHKT"/>
    <property type="match status" value="1"/>
</dbReference>
<dbReference type="Proteomes" id="UP000694564">
    <property type="component" value="Chromosome 7"/>
</dbReference>
<dbReference type="FunFam" id="3.40.33.10:FF:000005">
    <property type="entry name" value="Cysteine-rich secretory protein 2"/>
    <property type="match status" value="1"/>
</dbReference>
<reference evidence="5" key="2">
    <citation type="submission" date="2025-09" db="UniProtKB">
        <authorList>
            <consortium name="Ensembl"/>
        </authorList>
    </citation>
    <scope>IDENTIFICATION</scope>
</reference>
<evidence type="ECO:0000256" key="2">
    <source>
        <dbReference type="ARBA" id="ARBA00023157"/>
    </source>
</evidence>
<comment type="similarity">
    <text evidence="1">Belongs to the CRISP family.</text>
</comment>
<dbReference type="FunFam" id="1.10.10.740:FF:000001">
    <property type="entry name" value="Cysteine-rich secretory protein 2"/>
    <property type="match status" value="1"/>
</dbReference>
<evidence type="ECO:0000256" key="1">
    <source>
        <dbReference type="ARBA" id="ARBA00009923"/>
    </source>
</evidence>
<proteinExistence type="inferred from homology"/>